<dbReference type="AlphaFoldDB" id="A0ABD6AQ89"/>
<dbReference type="InterPro" id="IPR051908">
    <property type="entry name" value="Ribosomal_N-acetyltransferase"/>
</dbReference>
<keyword evidence="2" id="KW-0012">Acyltransferase</keyword>
<feature type="domain" description="N-acetyltransferase" evidence="1">
    <location>
        <begin position="40"/>
        <end position="191"/>
    </location>
</feature>
<dbReference type="Pfam" id="PF13302">
    <property type="entry name" value="Acetyltransf_3"/>
    <property type="match status" value="1"/>
</dbReference>
<dbReference type="Gene3D" id="3.40.630.30">
    <property type="match status" value="1"/>
</dbReference>
<sequence length="201" mass="23149">MTVFPEELSTDRLALRRLDRAVDARTLYDHRRANDEAGVYEFVPFSAFDSLKAARDALRSLRTRWDDGEGARYGVFERDGEERDTAVDASLLGVADCHCLWDRRTGHPGVILARDHWSEGYATECFDALLTLAFDRLDLRLVSLHHRVGNGRSRRAIERLVDRHGGQFDGRLRNWTPTDDGVADERRYTIRRDQYRSTTGH</sequence>
<accession>A0ABD6AQ89</accession>
<organism evidence="2 3">
    <name type="scientific">Halomarina rubra</name>
    <dbReference type="NCBI Taxonomy" id="2071873"/>
    <lineage>
        <taxon>Archaea</taxon>
        <taxon>Methanobacteriati</taxon>
        <taxon>Methanobacteriota</taxon>
        <taxon>Stenosarchaea group</taxon>
        <taxon>Halobacteria</taxon>
        <taxon>Halobacteriales</taxon>
        <taxon>Natronomonadaceae</taxon>
        <taxon>Halomarina</taxon>
    </lineage>
</organism>
<dbReference type="InterPro" id="IPR016181">
    <property type="entry name" value="Acyl_CoA_acyltransferase"/>
</dbReference>
<gene>
    <name evidence="2" type="ORF">ACFSBT_00185</name>
</gene>
<dbReference type="PROSITE" id="PS51186">
    <property type="entry name" value="GNAT"/>
    <property type="match status" value="1"/>
</dbReference>
<comment type="caution">
    <text evidence="2">The sequence shown here is derived from an EMBL/GenBank/DDBJ whole genome shotgun (WGS) entry which is preliminary data.</text>
</comment>
<dbReference type="Proteomes" id="UP001597187">
    <property type="component" value="Unassembled WGS sequence"/>
</dbReference>
<dbReference type="RefSeq" id="WP_250871681.1">
    <property type="nucleotide sequence ID" value="NZ_JALXFV010000001.1"/>
</dbReference>
<keyword evidence="2" id="KW-0808">Transferase</keyword>
<reference evidence="2 3" key="1">
    <citation type="journal article" date="2019" name="Int. J. Syst. Evol. Microbiol.">
        <title>The Global Catalogue of Microorganisms (GCM) 10K type strain sequencing project: providing services to taxonomists for standard genome sequencing and annotation.</title>
        <authorList>
            <consortium name="The Broad Institute Genomics Platform"/>
            <consortium name="The Broad Institute Genome Sequencing Center for Infectious Disease"/>
            <person name="Wu L."/>
            <person name="Ma J."/>
        </authorList>
    </citation>
    <scope>NUCLEOTIDE SEQUENCE [LARGE SCALE GENOMIC DNA]</scope>
    <source>
        <strain evidence="2 3">CGMCC 1.12563</strain>
    </source>
</reference>
<dbReference type="SUPFAM" id="SSF55729">
    <property type="entry name" value="Acyl-CoA N-acyltransferases (Nat)"/>
    <property type="match status" value="1"/>
</dbReference>
<dbReference type="PANTHER" id="PTHR43441">
    <property type="entry name" value="RIBOSOMAL-PROTEIN-SERINE ACETYLTRANSFERASE"/>
    <property type="match status" value="1"/>
</dbReference>
<evidence type="ECO:0000313" key="3">
    <source>
        <dbReference type="Proteomes" id="UP001597187"/>
    </source>
</evidence>
<evidence type="ECO:0000313" key="2">
    <source>
        <dbReference type="EMBL" id="MFD1511693.1"/>
    </source>
</evidence>
<dbReference type="EMBL" id="JBHUDC010000001">
    <property type="protein sequence ID" value="MFD1511693.1"/>
    <property type="molecule type" value="Genomic_DNA"/>
</dbReference>
<name>A0ABD6AQ89_9EURY</name>
<dbReference type="EC" id="2.3.-.-" evidence="2"/>
<protein>
    <submittedName>
        <fullName evidence="2">GNAT family N-acetyltransferase</fullName>
        <ecNumber evidence="2">2.3.-.-</ecNumber>
    </submittedName>
</protein>
<evidence type="ECO:0000259" key="1">
    <source>
        <dbReference type="PROSITE" id="PS51186"/>
    </source>
</evidence>
<proteinExistence type="predicted"/>
<dbReference type="PANTHER" id="PTHR43441:SF11">
    <property type="entry name" value="RIBOSOMAL-PROTEIN-SERINE ACETYLTRANSFERASE"/>
    <property type="match status" value="1"/>
</dbReference>
<dbReference type="GO" id="GO:0016746">
    <property type="term" value="F:acyltransferase activity"/>
    <property type="evidence" value="ECO:0007669"/>
    <property type="project" value="UniProtKB-KW"/>
</dbReference>
<dbReference type="InterPro" id="IPR000182">
    <property type="entry name" value="GNAT_dom"/>
</dbReference>
<keyword evidence="3" id="KW-1185">Reference proteome</keyword>